<feature type="transmembrane region" description="Helical" evidence="1">
    <location>
        <begin position="50"/>
        <end position="75"/>
    </location>
</feature>
<dbReference type="RefSeq" id="WP_227700512.1">
    <property type="nucleotide sequence ID" value="NZ_JAJEQW010000011.1"/>
</dbReference>
<keyword evidence="1" id="KW-1133">Transmembrane helix</keyword>
<feature type="transmembrane region" description="Helical" evidence="1">
    <location>
        <begin position="81"/>
        <end position="104"/>
    </location>
</feature>
<sequence>MTGLLELKERLIRFFGKNEIYVVPVLKFILATVVFLLINQNIGYMTRLAGLPVTLVLALLCAVLPVNAILLFAFILIAAHLFALSMDVCVVGLILMLVIALLYLRFSPKDGYYAVLTPITFALHTPYIMPISAGLLRTPASAASIVSGTVMFYFLKGIKENEAVLSAVEEDSNAASKMVVAINQLLGNKEMYLVLATFIVILLVVYVVRRLSIDHAWTVASLAGILIGLTVLTSGFVMLGIKGRIVWIIVGGVISTVIALIQQFLFFNLDYSRTERVQFEDDEYYYYVKAVPKIYVTTKEKKVKRIAAKDEEKERISRKALAEEMDIDEDLLK</sequence>
<evidence type="ECO:0000256" key="1">
    <source>
        <dbReference type="SAM" id="Phobius"/>
    </source>
</evidence>
<evidence type="ECO:0008006" key="4">
    <source>
        <dbReference type="Google" id="ProtNLM"/>
    </source>
</evidence>
<reference evidence="2" key="1">
    <citation type="submission" date="2021-10" db="EMBL/GenBank/DDBJ databases">
        <title>Anaerobic single-cell dispensing facilitates the cultivation of human gut bacteria.</title>
        <authorList>
            <person name="Afrizal A."/>
        </authorList>
    </citation>
    <scope>NUCLEOTIDE SEQUENCE</scope>
    <source>
        <strain evidence="2">CLA-AA-H204</strain>
    </source>
</reference>
<name>A0AAW4WKR4_9FIRM</name>
<feature type="transmembrane region" description="Helical" evidence="1">
    <location>
        <begin position="111"/>
        <end position="129"/>
    </location>
</feature>
<feature type="transmembrane region" description="Helical" evidence="1">
    <location>
        <begin position="191"/>
        <end position="209"/>
    </location>
</feature>
<comment type="caution">
    <text evidence="2">The sequence shown here is derived from an EMBL/GenBank/DDBJ whole genome shotgun (WGS) entry which is preliminary data.</text>
</comment>
<feature type="transmembrane region" description="Helical" evidence="1">
    <location>
        <begin position="215"/>
        <end position="238"/>
    </location>
</feature>
<keyword evidence="1" id="KW-0812">Transmembrane</keyword>
<dbReference type="EMBL" id="JAJEQW010000011">
    <property type="protein sequence ID" value="MCC2242715.1"/>
    <property type="molecule type" value="Genomic_DNA"/>
</dbReference>
<gene>
    <name evidence="2" type="ORF">LKD47_10440</name>
</gene>
<proteinExistence type="predicted"/>
<dbReference type="Proteomes" id="UP001198893">
    <property type="component" value="Unassembled WGS sequence"/>
</dbReference>
<feature type="transmembrane region" description="Helical" evidence="1">
    <location>
        <begin position="245"/>
        <end position="267"/>
    </location>
</feature>
<accession>A0AAW4WKR4</accession>
<dbReference type="AlphaFoldDB" id="A0AAW4WKR4"/>
<organism evidence="2 3">
    <name type="scientific">Roseburia amylophila</name>
    <dbReference type="NCBI Taxonomy" id="2981794"/>
    <lineage>
        <taxon>Bacteria</taxon>
        <taxon>Bacillati</taxon>
        <taxon>Bacillota</taxon>
        <taxon>Clostridia</taxon>
        <taxon>Lachnospirales</taxon>
        <taxon>Lachnospiraceae</taxon>
        <taxon>Roseburia</taxon>
    </lineage>
</organism>
<protein>
    <recommendedName>
        <fullName evidence="4">ABC transporter permease</fullName>
    </recommendedName>
</protein>
<feature type="transmembrane region" description="Helical" evidence="1">
    <location>
        <begin position="20"/>
        <end position="38"/>
    </location>
</feature>
<evidence type="ECO:0000313" key="3">
    <source>
        <dbReference type="Proteomes" id="UP001198893"/>
    </source>
</evidence>
<evidence type="ECO:0000313" key="2">
    <source>
        <dbReference type="EMBL" id="MCC2242715.1"/>
    </source>
</evidence>
<keyword evidence="1" id="KW-0472">Membrane</keyword>